<dbReference type="AlphaFoldDB" id="A0A9X3F4P5"/>
<dbReference type="RefSeq" id="WP_343332895.1">
    <property type="nucleotide sequence ID" value="NZ_JAPOHD010000018.1"/>
</dbReference>
<gene>
    <name evidence="3" type="ORF">OU798_09425</name>
</gene>
<feature type="chain" id="PRO_5040842443" evidence="1">
    <location>
        <begin position="26"/>
        <end position="245"/>
    </location>
</feature>
<keyword evidence="1" id="KW-0732">Signal</keyword>
<keyword evidence="4" id="KW-1185">Reference proteome</keyword>
<feature type="domain" description="3-keto-alpha-glucoside-1,2-lyase/3-keto-2-hydroxy-glucal hydratase" evidence="2">
    <location>
        <begin position="37"/>
        <end position="243"/>
    </location>
</feature>
<protein>
    <submittedName>
        <fullName evidence="3">DUF1080 domain-containing protein</fullName>
    </submittedName>
</protein>
<reference evidence="3" key="1">
    <citation type="submission" date="2022-11" db="EMBL/GenBank/DDBJ databases">
        <title>Marilongibacter aestuarii gen. nov., sp. nov., isolated from tidal flat sediment.</title>
        <authorList>
            <person name="Jiayan W."/>
        </authorList>
    </citation>
    <scope>NUCLEOTIDE SEQUENCE</scope>
    <source>
        <strain evidence="3">Z1-6</strain>
    </source>
</reference>
<accession>A0A9X3F4P5</accession>
<dbReference type="InterPro" id="IPR010496">
    <property type="entry name" value="AL/BT2_dom"/>
</dbReference>
<organism evidence="3 4">
    <name type="scientific">Draconibacterium aestuarii</name>
    <dbReference type="NCBI Taxonomy" id="2998507"/>
    <lineage>
        <taxon>Bacteria</taxon>
        <taxon>Pseudomonadati</taxon>
        <taxon>Bacteroidota</taxon>
        <taxon>Bacteroidia</taxon>
        <taxon>Marinilabiliales</taxon>
        <taxon>Prolixibacteraceae</taxon>
        <taxon>Draconibacterium</taxon>
    </lineage>
</organism>
<dbReference type="Proteomes" id="UP001145087">
    <property type="component" value="Unassembled WGS sequence"/>
</dbReference>
<evidence type="ECO:0000313" key="3">
    <source>
        <dbReference type="EMBL" id="MCY1720561.1"/>
    </source>
</evidence>
<dbReference type="Gene3D" id="2.60.120.560">
    <property type="entry name" value="Exo-inulinase, domain 1"/>
    <property type="match status" value="1"/>
</dbReference>
<evidence type="ECO:0000259" key="2">
    <source>
        <dbReference type="Pfam" id="PF06439"/>
    </source>
</evidence>
<name>A0A9X3F4P5_9BACT</name>
<dbReference type="EMBL" id="JAPOHD010000018">
    <property type="protein sequence ID" value="MCY1720561.1"/>
    <property type="molecule type" value="Genomic_DNA"/>
</dbReference>
<evidence type="ECO:0000313" key="4">
    <source>
        <dbReference type="Proteomes" id="UP001145087"/>
    </source>
</evidence>
<dbReference type="Pfam" id="PF06439">
    <property type="entry name" value="3keto-disac_hyd"/>
    <property type="match status" value="1"/>
</dbReference>
<proteinExistence type="predicted"/>
<dbReference type="GO" id="GO:0016787">
    <property type="term" value="F:hydrolase activity"/>
    <property type="evidence" value="ECO:0007669"/>
    <property type="project" value="InterPro"/>
</dbReference>
<comment type="caution">
    <text evidence="3">The sequence shown here is derived from an EMBL/GenBank/DDBJ whole genome shotgun (WGS) entry which is preliminary data.</text>
</comment>
<feature type="signal peptide" evidence="1">
    <location>
        <begin position="1"/>
        <end position="25"/>
    </location>
</feature>
<sequence>MKKVILLSLSFTVAVLLAIPSYAQKANKLTKKEKKEGWILLFDGKSFDGWRQCNGTAMAANWEIEDDAMKVLIGEGKKPGQGAGGDILYPGKKFKDFELSIDWKASKSANSGIFYYVQEVPGKPIYFAAPEIQVLDNKDASDNKVDSHLAGSLYDMLPADPATVNPAGEWNTCVIKVKDGQASISMNGTQVVTYSHWTAEWDELVQNSKFKSFEGFTNGIAKEGYIGLQDHGYPVWFRNIKIREL</sequence>
<evidence type="ECO:0000256" key="1">
    <source>
        <dbReference type="SAM" id="SignalP"/>
    </source>
</evidence>